<feature type="domain" description="DUF3074" evidence="1">
    <location>
        <begin position="29"/>
        <end position="118"/>
    </location>
</feature>
<dbReference type="AlphaFoldDB" id="A0A1B7MSY1"/>
<evidence type="ECO:0000313" key="3">
    <source>
        <dbReference type="Proteomes" id="UP000092154"/>
    </source>
</evidence>
<proteinExistence type="predicted"/>
<gene>
    <name evidence="2" type="ORF">K503DRAFT_784860</name>
</gene>
<keyword evidence="3" id="KW-1185">Reference proteome</keyword>
<evidence type="ECO:0000259" key="1">
    <source>
        <dbReference type="Pfam" id="PF11274"/>
    </source>
</evidence>
<name>A0A1B7MSY1_9AGAM</name>
<protein>
    <recommendedName>
        <fullName evidence="1">DUF3074 domain-containing protein</fullName>
    </recommendedName>
</protein>
<dbReference type="InterPro" id="IPR024500">
    <property type="entry name" value="DUF3074"/>
</dbReference>
<reference evidence="2 3" key="1">
    <citation type="submission" date="2016-06" db="EMBL/GenBank/DDBJ databases">
        <title>Comparative genomics of the ectomycorrhizal sister species Rhizopogon vinicolor and Rhizopogon vesiculosus (Basidiomycota: Boletales) reveals a divergence of the mating type B locus.</title>
        <authorList>
            <consortium name="DOE Joint Genome Institute"/>
            <person name="Mujic A.B."/>
            <person name="Kuo A."/>
            <person name="Tritt A."/>
            <person name="Lipzen A."/>
            <person name="Chen C."/>
            <person name="Johnson J."/>
            <person name="Sharma A."/>
            <person name="Barry K."/>
            <person name="Grigoriev I.V."/>
            <person name="Spatafora J.W."/>
        </authorList>
    </citation>
    <scope>NUCLEOTIDE SEQUENCE [LARGE SCALE GENOMIC DNA]</scope>
    <source>
        <strain evidence="2 3">AM-OR11-026</strain>
    </source>
</reference>
<dbReference type="Pfam" id="PF11274">
    <property type="entry name" value="DUF3074"/>
    <property type="match status" value="1"/>
</dbReference>
<evidence type="ECO:0000313" key="2">
    <source>
        <dbReference type="EMBL" id="OAX35724.1"/>
    </source>
</evidence>
<dbReference type="OrthoDB" id="6423603at2759"/>
<organism evidence="2 3">
    <name type="scientific">Rhizopogon vinicolor AM-OR11-026</name>
    <dbReference type="NCBI Taxonomy" id="1314800"/>
    <lineage>
        <taxon>Eukaryota</taxon>
        <taxon>Fungi</taxon>
        <taxon>Dikarya</taxon>
        <taxon>Basidiomycota</taxon>
        <taxon>Agaricomycotina</taxon>
        <taxon>Agaricomycetes</taxon>
        <taxon>Agaricomycetidae</taxon>
        <taxon>Boletales</taxon>
        <taxon>Suillineae</taxon>
        <taxon>Rhizopogonaceae</taxon>
        <taxon>Rhizopogon</taxon>
    </lineage>
</organism>
<sequence>MAFHEPLSQILSNTAHLNRVEQLAPVLLFEPDVQSIWTMYHTFPLLVSPRVFTVLQTIHLDKLSQRTGYDLLNPPLRLDLSGLGDEELANLEDKGTKGRYVSVEHLVELEDGKVEWQMEEVYRVSSRRAVWQAKLLLPFGVVVMWTAV</sequence>
<dbReference type="EMBL" id="KV448473">
    <property type="protein sequence ID" value="OAX35724.1"/>
    <property type="molecule type" value="Genomic_DNA"/>
</dbReference>
<dbReference type="InParanoid" id="A0A1B7MSY1"/>
<dbReference type="STRING" id="1314800.A0A1B7MSY1"/>
<dbReference type="Proteomes" id="UP000092154">
    <property type="component" value="Unassembled WGS sequence"/>
</dbReference>
<accession>A0A1B7MSY1</accession>